<gene>
    <name evidence="3" type="ORF">Mco01_05110</name>
</gene>
<evidence type="ECO:0000259" key="2">
    <source>
        <dbReference type="PROSITE" id="PS51898"/>
    </source>
</evidence>
<dbReference type="InterPro" id="IPR011010">
    <property type="entry name" value="DNA_brk_join_enz"/>
</dbReference>
<dbReference type="PANTHER" id="PTHR30349:SF64">
    <property type="entry name" value="PROPHAGE INTEGRASE INTD-RELATED"/>
    <property type="match status" value="1"/>
</dbReference>
<feature type="domain" description="Tyr recombinase" evidence="2">
    <location>
        <begin position="33"/>
        <end position="242"/>
    </location>
</feature>
<evidence type="ECO:0000313" key="3">
    <source>
        <dbReference type="EMBL" id="GIH37511.1"/>
    </source>
</evidence>
<keyword evidence="1" id="KW-0233">DNA recombination</keyword>
<keyword evidence="4" id="KW-1185">Reference proteome</keyword>
<dbReference type="SUPFAM" id="SSF56349">
    <property type="entry name" value="DNA breaking-rejoining enzymes"/>
    <property type="match status" value="1"/>
</dbReference>
<evidence type="ECO:0000313" key="4">
    <source>
        <dbReference type="Proteomes" id="UP000603904"/>
    </source>
</evidence>
<name>A0ABQ4FRS7_9ACTN</name>
<dbReference type="InterPro" id="IPR002104">
    <property type="entry name" value="Integrase_catalytic"/>
</dbReference>
<proteinExistence type="predicted"/>
<dbReference type="PANTHER" id="PTHR30349">
    <property type="entry name" value="PHAGE INTEGRASE-RELATED"/>
    <property type="match status" value="1"/>
</dbReference>
<dbReference type="Proteomes" id="UP000603904">
    <property type="component" value="Unassembled WGS sequence"/>
</dbReference>
<accession>A0ABQ4FRS7</accession>
<comment type="caution">
    <text evidence="3">The sequence shown here is derived from an EMBL/GenBank/DDBJ whole genome shotgun (WGS) entry which is preliminary data.</text>
</comment>
<protein>
    <recommendedName>
        <fullName evidence="2">Tyr recombinase domain-containing protein</fullName>
    </recommendedName>
</protein>
<dbReference type="InterPro" id="IPR013762">
    <property type="entry name" value="Integrase-like_cat_sf"/>
</dbReference>
<dbReference type="InterPro" id="IPR050090">
    <property type="entry name" value="Tyrosine_recombinase_XerCD"/>
</dbReference>
<dbReference type="PROSITE" id="PS51898">
    <property type="entry name" value="TYR_RECOMBINASE"/>
    <property type="match status" value="1"/>
</dbReference>
<dbReference type="EMBL" id="BOOC01000002">
    <property type="protein sequence ID" value="GIH37511.1"/>
    <property type="molecule type" value="Genomic_DNA"/>
</dbReference>
<sequence>MASAHPEGRCSRRVAVGVGGRSDLAVVCGGRPELPAAGPLAGDRGGAALAGSGLAAVDAMFACMYFGGLRPAEAAGLREKDCHLPSSGWGLLTLEKTRPQSGKRFTDSGEGFDERGLKHRAEGTTRIVPIPPELVAILRTHLETYGTAKDGRLFRTRTGGVIAASAYAKIWKEARTYALTPEQVASPLAARPYDLRHAAVSLWLNAGVHAPEAAERAGHGIDVMLRVYAKCIDGQREIANQRIEGALAS</sequence>
<evidence type="ECO:0000256" key="1">
    <source>
        <dbReference type="ARBA" id="ARBA00023172"/>
    </source>
</evidence>
<dbReference type="Gene3D" id="1.10.443.10">
    <property type="entry name" value="Intergrase catalytic core"/>
    <property type="match status" value="1"/>
</dbReference>
<reference evidence="3 4" key="1">
    <citation type="submission" date="2021-01" db="EMBL/GenBank/DDBJ databases">
        <title>Whole genome shotgun sequence of Microbispora corallina NBRC 16416.</title>
        <authorList>
            <person name="Komaki H."/>
            <person name="Tamura T."/>
        </authorList>
    </citation>
    <scope>NUCLEOTIDE SEQUENCE [LARGE SCALE GENOMIC DNA]</scope>
    <source>
        <strain evidence="3 4">NBRC 16416</strain>
    </source>
</reference>
<organism evidence="3 4">
    <name type="scientific">Microbispora corallina</name>
    <dbReference type="NCBI Taxonomy" id="83302"/>
    <lineage>
        <taxon>Bacteria</taxon>
        <taxon>Bacillati</taxon>
        <taxon>Actinomycetota</taxon>
        <taxon>Actinomycetes</taxon>
        <taxon>Streptosporangiales</taxon>
        <taxon>Streptosporangiaceae</taxon>
        <taxon>Microbispora</taxon>
    </lineage>
</organism>